<comment type="cofactor">
    <cofactor evidence="1 4">
        <name>heme</name>
        <dbReference type="ChEBI" id="CHEBI:30413"/>
    </cofactor>
</comment>
<dbReference type="GO" id="GO:0004497">
    <property type="term" value="F:monooxygenase activity"/>
    <property type="evidence" value="ECO:0007669"/>
    <property type="project" value="UniProtKB-KW"/>
</dbReference>
<dbReference type="InterPro" id="IPR001128">
    <property type="entry name" value="Cyt_P450"/>
</dbReference>
<dbReference type="PRINTS" id="PR00463">
    <property type="entry name" value="EP450I"/>
</dbReference>
<dbReference type="PANTHER" id="PTHR24305">
    <property type="entry name" value="CYTOCHROME P450"/>
    <property type="match status" value="1"/>
</dbReference>
<gene>
    <name evidence="6" type="ORF">Slin15195_G032410</name>
</gene>
<accession>A0A9Q9EHH1</accession>
<evidence type="ECO:0000313" key="7">
    <source>
        <dbReference type="Proteomes" id="UP001056384"/>
    </source>
</evidence>
<proteinExistence type="inferred from homology"/>
<keyword evidence="7" id="KW-1185">Reference proteome</keyword>
<evidence type="ECO:0000256" key="5">
    <source>
        <dbReference type="RuleBase" id="RU000461"/>
    </source>
</evidence>
<dbReference type="Gene3D" id="1.10.630.10">
    <property type="entry name" value="Cytochrome P450"/>
    <property type="match status" value="1"/>
</dbReference>
<dbReference type="CDD" id="cd11060">
    <property type="entry name" value="CYP57A1-like"/>
    <property type="match status" value="1"/>
</dbReference>
<evidence type="ECO:0000313" key="6">
    <source>
        <dbReference type="EMBL" id="USW49922.1"/>
    </source>
</evidence>
<evidence type="ECO:0000256" key="4">
    <source>
        <dbReference type="PIRSR" id="PIRSR602401-1"/>
    </source>
</evidence>
<evidence type="ECO:0000256" key="1">
    <source>
        <dbReference type="ARBA" id="ARBA00001971"/>
    </source>
</evidence>
<dbReference type="PRINTS" id="PR00385">
    <property type="entry name" value="P450"/>
</dbReference>
<dbReference type="GO" id="GO:0020037">
    <property type="term" value="F:heme binding"/>
    <property type="evidence" value="ECO:0007669"/>
    <property type="project" value="InterPro"/>
</dbReference>
<reference evidence="6" key="1">
    <citation type="submission" date="2022-06" db="EMBL/GenBank/DDBJ databases">
        <title>Complete genome sequences of two strains of the flax pathogen Septoria linicola.</title>
        <authorList>
            <person name="Lapalu N."/>
            <person name="Simon A."/>
            <person name="Demenou B."/>
            <person name="Paumier D."/>
            <person name="Guillot M.-P."/>
            <person name="Gout L."/>
            <person name="Valade R."/>
        </authorList>
    </citation>
    <scope>NUCLEOTIDE SEQUENCE</scope>
    <source>
        <strain evidence="6">SE15195</strain>
    </source>
</reference>
<dbReference type="OrthoDB" id="3934656at2759"/>
<keyword evidence="5" id="KW-0560">Oxidoreductase</keyword>
<evidence type="ECO:0000256" key="2">
    <source>
        <dbReference type="ARBA" id="ARBA00022723"/>
    </source>
</evidence>
<dbReference type="InterPro" id="IPR050121">
    <property type="entry name" value="Cytochrome_P450_monoxygenase"/>
</dbReference>
<sequence length="500" mass="55862">MAVSIALLSCAIVAYTLWWYIKQLQDPSRAVPGPAIARFTRLWYLYRIWLGNWNSDIVQLHRKYGKIFRYAPGQYSFSDPAAIKSMHGYGAGFEKTPAYDAWNAPGTVTLFSSVSNKTHGQLRKKYQHMYSMSNALTYEESVDSCVALFSSKLEEREGQQIDITSWIHCFVSDAMALLTFGKRFGSLDKGEDIGGFSVFVRGVARYATFMGVMVEWHWLYWSVASLLSKLTSSTGTARLYLNQFAMASIGRRREERASGSAKQVDVPNTMLDQFLDANEKDPAEFETRHIMIGLGGNIVAGSDTTSTAVTAILFYLLKTPEAMKQVRSEILAKVKANGSASSLEMTDLQALPYLNAVVTECMRLFPQTGLGLPRQVPDSGAEISGHAFTAGSVVSMSSWAAHYDEDNFGADAAVFRPERWLEIDQEQKDRMNKAWFPFGLGSRTCLGRNIATLIMLKGLASMLTRFDFELQGSERTLEHPKAIADWVIRTDKMLVTVRCI</sequence>
<name>A0A9Q9EHH1_9PEZI</name>
<dbReference type="Pfam" id="PF00067">
    <property type="entry name" value="p450"/>
    <property type="match status" value="1"/>
</dbReference>
<keyword evidence="5" id="KW-0503">Monooxygenase</keyword>
<dbReference type="GO" id="GO:0016705">
    <property type="term" value="F:oxidoreductase activity, acting on paired donors, with incorporation or reduction of molecular oxygen"/>
    <property type="evidence" value="ECO:0007669"/>
    <property type="project" value="InterPro"/>
</dbReference>
<dbReference type="InterPro" id="IPR036396">
    <property type="entry name" value="Cyt_P450_sf"/>
</dbReference>
<keyword evidence="2 4" id="KW-0479">Metal-binding</keyword>
<dbReference type="EMBL" id="CP099419">
    <property type="protein sequence ID" value="USW49922.1"/>
    <property type="molecule type" value="Genomic_DNA"/>
</dbReference>
<keyword evidence="4 5" id="KW-0349">Heme</keyword>
<dbReference type="GO" id="GO:0005506">
    <property type="term" value="F:iron ion binding"/>
    <property type="evidence" value="ECO:0007669"/>
    <property type="project" value="InterPro"/>
</dbReference>
<dbReference type="InterPro" id="IPR002401">
    <property type="entry name" value="Cyt_P450_E_grp-I"/>
</dbReference>
<evidence type="ECO:0000256" key="3">
    <source>
        <dbReference type="ARBA" id="ARBA00023004"/>
    </source>
</evidence>
<comment type="similarity">
    <text evidence="5">Belongs to the cytochrome P450 family.</text>
</comment>
<dbReference type="Proteomes" id="UP001056384">
    <property type="component" value="Chromosome 2"/>
</dbReference>
<protein>
    <submittedName>
        <fullName evidence="6">Cytochrome P450</fullName>
    </submittedName>
</protein>
<dbReference type="InterPro" id="IPR017972">
    <property type="entry name" value="Cyt_P450_CS"/>
</dbReference>
<organism evidence="6 7">
    <name type="scientific">Septoria linicola</name>
    <dbReference type="NCBI Taxonomy" id="215465"/>
    <lineage>
        <taxon>Eukaryota</taxon>
        <taxon>Fungi</taxon>
        <taxon>Dikarya</taxon>
        <taxon>Ascomycota</taxon>
        <taxon>Pezizomycotina</taxon>
        <taxon>Dothideomycetes</taxon>
        <taxon>Dothideomycetidae</taxon>
        <taxon>Mycosphaerellales</taxon>
        <taxon>Mycosphaerellaceae</taxon>
        <taxon>Septoria</taxon>
    </lineage>
</organism>
<dbReference type="AlphaFoldDB" id="A0A9Q9EHH1"/>
<dbReference type="PROSITE" id="PS00086">
    <property type="entry name" value="CYTOCHROME_P450"/>
    <property type="match status" value="1"/>
</dbReference>
<feature type="binding site" description="axial binding residue" evidence="4">
    <location>
        <position position="445"/>
    </location>
    <ligand>
        <name>heme</name>
        <dbReference type="ChEBI" id="CHEBI:30413"/>
    </ligand>
    <ligandPart>
        <name>Fe</name>
        <dbReference type="ChEBI" id="CHEBI:18248"/>
    </ligandPart>
</feature>
<dbReference type="SUPFAM" id="SSF48264">
    <property type="entry name" value="Cytochrome P450"/>
    <property type="match status" value="1"/>
</dbReference>
<dbReference type="PANTHER" id="PTHR24305:SF190">
    <property type="entry name" value="P450, PUTATIVE (EUROFUNG)-RELATED"/>
    <property type="match status" value="1"/>
</dbReference>
<keyword evidence="3 4" id="KW-0408">Iron</keyword>